<dbReference type="PATRIC" id="fig|1280948.3.peg.1268"/>
<comment type="caution">
    <text evidence="3">The sequence shown here is derived from an EMBL/GenBank/DDBJ whole genome shotgun (WGS) entry which is preliminary data.</text>
</comment>
<name>A0A059E5U9_9PROT</name>
<reference evidence="2 5" key="2">
    <citation type="journal article" date="2018" name="Nat. Biotechnol.">
        <title>A standardized bacterial taxonomy based on genome phylogeny substantially revises the tree of life.</title>
        <authorList>
            <person name="Parks D.H."/>
            <person name="Chuvochina M."/>
            <person name="Waite D.W."/>
            <person name="Rinke C."/>
            <person name="Skarshewski A."/>
            <person name="Chaumeil P.A."/>
            <person name="Hugenholtz P."/>
        </authorList>
    </citation>
    <scope>NUCLEOTIDE SEQUENCE [LARGE SCALE GENOMIC DNA]</scope>
    <source>
        <strain evidence="2">UBA10378</strain>
    </source>
</reference>
<dbReference type="EMBL" id="DOGS01000083">
    <property type="protein sequence ID" value="HBQ48030.1"/>
    <property type="molecule type" value="Genomic_DNA"/>
</dbReference>
<dbReference type="Proteomes" id="UP000024547">
    <property type="component" value="Unassembled WGS sequence"/>
</dbReference>
<keyword evidence="4" id="KW-1185">Reference proteome</keyword>
<accession>A0A059E5U9</accession>
<dbReference type="STRING" id="1280948.HY36_15175"/>
<dbReference type="EMBL" id="AWFH01000007">
    <property type="protein sequence ID" value="KCZ63071.1"/>
    <property type="molecule type" value="Genomic_DNA"/>
</dbReference>
<organism evidence="3 4">
    <name type="scientific">Hyphomonas atlantica</name>
    <dbReference type="NCBI Taxonomy" id="1280948"/>
    <lineage>
        <taxon>Bacteria</taxon>
        <taxon>Pseudomonadati</taxon>
        <taxon>Pseudomonadota</taxon>
        <taxon>Alphaproteobacteria</taxon>
        <taxon>Hyphomonadales</taxon>
        <taxon>Hyphomonadaceae</taxon>
        <taxon>Hyphomonas</taxon>
    </lineage>
</organism>
<evidence type="ECO:0000313" key="3">
    <source>
        <dbReference type="EMBL" id="KCZ63071.1"/>
    </source>
</evidence>
<evidence type="ECO:0000313" key="2">
    <source>
        <dbReference type="EMBL" id="HBQ48030.1"/>
    </source>
</evidence>
<reference evidence="3 4" key="1">
    <citation type="journal article" date="2014" name="Antonie Van Leeuwenhoek">
        <title>Hyphomonas beringensis sp. nov. and Hyphomonas chukchiensis sp. nov., isolated from surface seawater of the Bering Sea and Chukchi Sea.</title>
        <authorList>
            <person name="Li C."/>
            <person name="Lai Q."/>
            <person name="Li G."/>
            <person name="Dong C."/>
            <person name="Wang J."/>
            <person name="Liao Y."/>
            <person name="Shao Z."/>
        </authorList>
    </citation>
    <scope>NUCLEOTIDE SEQUENCE [LARGE SCALE GENOMIC DNA]</scope>
    <source>
        <strain evidence="3 4">22II1-22F38</strain>
    </source>
</reference>
<dbReference type="GeneID" id="92500240"/>
<dbReference type="RefSeq" id="WP_035549945.1">
    <property type="nucleotide sequence ID" value="NZ_AWFH01000007.1"/>
</dbReference>
<gene>
    <name evidence="2" type="ORF">DD728_03945</name>
    <name evidence="3" type="ORF">HY36_15175</name>
</gene>
<dbReference type="AlphaFoldDB" id="A0A059E5U9"/>
<evidence type="ECO:0000313" key="5">
    <source>
        <dbReference type="Proteomes" id="UP000263957"/>
    </source>
</evidence>
<protein>
    <submittedName>
        <fullName evidence="3">Uncharacterized protein</fullName>
    </submittedName>
</protein>
<evidence type="ECO:0000313" key="4">
    <source>
        <dbReference type="Proteomes" id="UP000024547"/>
    </source>
</evidence>
<sequence>MKIDRKVTIAFIAAVLAQTGGALVWAGAAAERISSLEDTVRERRSVVERLARLEEGVDRMESQLDRIERRLEGGDE</sequence>
<dbReference type="Proteomes" id="UP000263957">
    <property type="component" value="Unassembled WGS sequence"/>
</dbReference>
<keyword evidence="1" id="KW-0175">Coiled coil</keyword>
<proteinExistence type="predicted"/>
<evidence type="ECO:0000256" key="1">
    <source>
        <dbReference type="SAM" id="Coils"/>
    </source>
</evidence>
<feature type="coiled-coil region" evidence="1">
    <location>
        <begin position="43"/>
        <end position="70"/>
    </location>
</feature>
<dbReference type="OrthoDB" id="7632474at2"/>
<dbReference type="eggNOG" id="ENOG50334MJ">
    <property type="taxonomic scope" value="Bacteria"/>
</dbReference>